<keyword evidence="2" id="KW-0479">Metal-binding</keyword>
<dbReference type="GO" id="GO:0003677">
    <property type="term" value="F:DNA binding"/>
    <property type="evidence" value="ECO:0007669"/>
    <property type="project" value="UniProtKB-KW"/>
</dbReference>
<evidence type="ECO:0000313" key="8">
    <source>
        <dbReference type="Proteomes" id="UP000011777"/>
    </source>
</evidence>
<dbReference type="Proteomes" id="UP000011777">
    <property type="component" value="Unassembled WGS sequence"/>
</dbReference>
<dbReference type="InterPro" id="IPR001138">
    <property type="entry name" value="Zn2Cys6_DnaBD"/>
</dbReference>
<feature type="region of interest" description="Disordered" evidence="5">
    <location>
        <begin position="13"/>
        <end position="36"/>
    </location>
</feature>
<evidence type="ECO:0000259" key="6">
    <source>
        <dbReference type="PROSITE" id="PS50048"/>
    </source>
</evidence>
<keyword evidence="4" id="KW-0539">Nucleus</keyword>
<dbReference type="HOGENOM" id="CLU_663168_0_0_1"/>
<dbReference type="PANTHER" id="PTHR46910">
    <property type="entry name" value="TRANSCRIPTION FACTOR PDR1"/>
    <property type="match status" value="1"/>
</dbReference>
<feature type="compositionally biased region" description="Low complexity" evidence="5">
    <location>
        <begin position="400"/>
        <end position="415"/>
    </location>
</feature>
<dbReference type="PANTHER" id="PTHR46910:SF3">
    <property type="entry name" value="HALOTOLERANCE PROTEIN 9-RELATED"/>
    <property type="match status" value="1"/>
</dbReference>
<comment type="subcellular location">
    <subcellularLocation>
        <location evidence="1">Nucleus</location>
    </subcellularLocation>
</comment>
<feature type="compositionally biased region" description="Pro residues" evidence="5">
    <location>
        <begin position="243"/>
        <end position="261"/>
    </location>
</feature>
<dbReference type="STRING" id="1245528.M3J1F7"/>
<dbReference type="InterPro" id="IPR050987">
    <property type="entry name" value="AtrR-like"/>
</dbReference>
<dbReference type="EMBL" id="AOGT01002383">
    <property type="protein sequence ID" value="EMG45688.1"/>
    <property type="molecule type" value="Genomic_DNA"/>
</dbReference>
<dbReference type="OMA" id="SPMNTRT"/>
<dbReference type="SMART" id="SM00066">
    <property type="entry name" value="GAL4"/>
    <property type="match status" value="1"/>
</dbReference>
<organism evidence="7 8">
    <name type="scientific">Candida maltosa (strain Xu316)</name>
    <name type="common">Yeast</name>
    <dbReference type="NCBI Taxonomy" id="1245528"/>
    <lineage>
        <taxon>Eukaryota</taxon>
        <taxon>Fungi</taxon>
        <taxon>Dikarya</taxon>
        <taxon>Ascomycota</taxon>
        <taxon>Saccharomycotina</taxon>
        <taxon>Pichiomycetes</taxon>
        <taxon>Debaryomycetaceae</taxon>
        <taxon>Candida/Lodderomyces clade</taxon>
        <taxon>Candida</taxon>
    </lineage>
</organism>
<feature type="non-terminal residue" evidence="7">
    <location>
        <position position="415"/>
    </location>
</feature>
<evidence type="ECO:0000256" key="1">
    <source>
        <dbReference type="ARBA" id="ARBA00004123"/>
    </source>
</evidence>
<dbReference type="eggNOG" id="ENOG502S6GG">
    <property type="taxonomic scope" value="Eukaryota"/>
</dbReference>
<feature type="compositionally biased region" description="Low complexity" evidence="5">
    <location>
        <begin position="124"/>
        <end position="135"/>
    </location>
</feature>
<name>M3J1F7_CANMX</name>
<evidence type="ECO:0000256" key="3">
    <source>
        <dbReference type="ARBA" id="ARBA00023125"/>
    </source>
</evidence>
<dbReference type="PROSITE" id="PS50048">
    <property type="entry name" value="ZN2_CY6_FUNGAL_2"/>
    <property type="match status" value="1"/>
</dbReference>
<reference evidence="7 8" key="1">
    <citation type="submission" date="2013-02" db="EMBL/GenBank/DDBJ databases">
        <title>Genome sequence of Candida maltosa Xu316, a potential industrial strain for xylitol and ethanol production.</title>
        <authorList>
            <person name="Yu J."/>
            <person name="Wang Q."/>
            <person name="Geng X."/>
            <person name="Bao W."/>
            <person name="He P."/>
            <person name="Cai J."/>
        </authorList>
    </citation>
    <scope>NUCLEOTIDE SEQUENCE [LARGE SCALE GENOMIC DNA]</scope>
    <source>
        <strain evidence="8">Xu316</strain>
    </source>
</reference>
<dbReference type="SUPFAM" id="SSF57701">
    <property type="entry name" value="Zn2/Cys6 DNA-binding domain"/>
    <property type="match status" value="1"/>
</dbReference>
<feature type="compositionally biased region" description="Pro residues" evidence="5">
    <location>
        <begin position="315"/>
        <end position="329"/>
    </location>
</feature>
<evidence type="ECO:0000256" key="5">
    <source>
        <dbReference type="SAM" id="MobiDB-lite"/>
    </source>
</evidence>
<proteinExistence type="predicted"/>
<evidence type="ECO:0000256" key="2">
    <source>
        <dbReference type="ARBA" id="ARBA00022723"/>
    </source>
</evidence>
<keyword evidence="3" id="KW-0238">DNA-binding</keyword>
<sequence length="415" mass="45108">FIYSFIHSHHPTSTIHSLQIPPSPTSMSTTSSQQTRRVARRACLSCRERKIKCDGEPMTTITAADGSNKIIPERTRTCSNCRFLDIPCVFVQSNRGGKRKKRDPEQVDLESSPDHPFLNKKLRSLSSNSIHDQQPPASPSGPPQNGDDISSSTQRVSSFILDGKTPNKLPSPVFSQTTVDPYRYNQFPRPLTSVSTSSGPPPPPPPGFSQRPNFNGGGPPPPPPHDYSPNLQRQLPGQSSNSLPPPPPPPPGPPPPPPGPPHLQQYYGYPPSGPPPPQGPPPPGFHHHNGPPGPPPPPPFQHHPMHHGPPGYGFGPPPPGPPGPPGPPPRHMHRGPPGSDFSPPSHHHRRNQHHHHRGDSSGSGSGPHFKSHGWKKHKYHTREYDDRSNNRPPLSPSPPSNMSRSTSSSSNNEHT</sequence>
<dbReference type="OrthoDB" id="10067394at2759"/>
<feature type="compositionally biased region" description="Pro residues" evidence="5">
    <location>
        <begin position="291"/>
        <end position="301"/>
    </location>
</feature>
<gene>
    <name evidence="7" type="ORF">G210_4113</name>
</gene>
<evidence type="ECO:0000313" key="7">
    <source>
        <dbReference type="EMBL" id="EMG45688.1"/>
    </source>
</evidence>
<protein>
    <submittedName>
        <fullName evidence="7">Putative fungal zinc cluster transcription factor</fullName>
    </submittedName>
</protein>
<dbReference type="GO" id="GO:0008270">
    <property type="term" value="F:zinc ion binding"/>
    <property type="evidence" value="ECO:0007669"/>
    <property type="project" value="InterPro"/>
</dbReference>
<dbReference type="GO" id="GO:0000981">
    <property type="term" value="F:DNA-binding transcription factor activity, RNA polymerase II-specific"/>
    <property type="evidence" value="ECO:0007669"/>
    <property type="project" value="InterPro"/>
</dbReference>
<feature type="region of interest" description="Disordered" evidence="5">
    <location>
        <begin position="95"/>
        <end position="155"/>
    </location>
</feature>
<dbReference type="GO" id="GO:0005634">
    <property type="term" value="C:nucleus"/>
    <property type="evidence" value="ECO:0007669"/>
    <property type="project" value="UniProtKB-SubCell"/>
</dbReference>
<accession>M3J1F7</accession>
<feature type="compositionally biased region" description="Polar residues" evidence="5">
    <location>
        <begin position="229"/>
        <end position="242"/>
    </location>
</feature>
<comment type="caution">
    <text evidence="7">The sequence shown here is derived from an EMBL/GenBank/DDBJ whole genome shotgun (WGS) entry which is preliminary data.</text>
</comment>
<dbReference type="Gene3D" id="4.10.240.10">
    <property type="entry name" value="Zn(2)-C6 fungal-type DNA-binding domain"/>
    <property type="match status" value="1"/>
</dbReference>
<feature type="non-terminal residue" evidence="7">
    <location>
        <position position="1"/>
    </location>
</feature>
<feature type="domain" description="Zn(2)-C6 fungal-type" evidence="6">
    <location>
        <begin position="42"/>
        <end position="90"/>
    </location>
</feature>
<feature type="compositionally biased region" description="Basic residues" evidence="5">
    <location>
        <begin position="369"/>
        <end position="380"/>
    </location>
</feature>
<keyword evidence="8" id="KW-1185">Reference proteome</keyword>
<feature type="compositionally biased region" description="Pro residues" evidence="5">
    <location>
        <begin position="271"/>
        <end position="284"/>
    </location>
</feature>
<dbReference type="AlphaFoldDB" id="M3J1F7"/>
<dbReference type="CDD" id="cd00067">
    <property type="entry name" value="GAL4"/>
    <property type="match status" value="1"/>
</dbReference>
<evidence type="ECO:0000256" key="4">
    <source>
        <dbReference type="ARBA" id="ARBA00023242"/>
    </source>
</evidence>
<feature type="compositionally biased region" description="Basic residues" evidence="5">
    <location>
        <begin position="345"/>
        <end position="357"/>
    </location>
</feature>
<feature type="region of interest" description="Disordered" evidence="5">
    <location>
        <begin position="184"/>
        <end position="415"/>
    </location>
</feature>
<dbReference type="InterPro" id="IPR036864">
    <property type="entry name" value="Zn2-C6_fun-type_DNA-bd_sf"/>
</dbReference>